<accession>A0ABX6FE88</accession>
<name>A0ABX6FE88_YERIN</name>
<dbReference type="EMBL" id="CP046294">
    <property type="protein sequence ID" value="QGR72082.1"/>
    <property type="molecule type" value="Genomic_DNA"/>
</dbReference>
<dbReference type="GeneID" id="58048188"/>
<evidence type="ECO:0000313" key="2">
    <source>
        <dbReference type="Proteomes" id="UP000424966"/>
    </source>
</evidence>
<evidence type="ECO:0008006" key="3">
    <source>
        <dbReference type="Google" id="ProtNLM"/>
    </source>
</evidence>
<dbReference type="Proteomes" id="UP000424966">
    <property type="component" value="Chromosome"/>
</dbReference>
<gene>
    <name evidence="1" type="ORF">FOC37_17955</name>
</gene>
<dbReference type="InterPro" id="IPR056914">
    <property type="entry name" value="Gp53-like"/>
</dbReference>
<dbReference type="RefSeq" id="WP_083159306.1">
    <property type="nucleotide sequence ID" value="NZ_CP046293.1"/>
</dbReference>
<evidence type="ECO:0000313" key="1">
    <source>
        <dbReference type="EMBL" id="QGR72082.1"/>
    </source>
</evidence>
<dbReference type="Pfam" id="PF23982">
    <property type="entry name" value="XM1_gp53_minor_capsid"/>
    <property type="match status" value="1"/>
</dbReference>
<protein>
    <recommendedName>
        <fullName evidence="3">Bacteriophage protein</fullName>
    </recommendedName>
</protein>
<reference evidence="1 2" key="1">
    <citation type="submission" date="2019-11" db="EMBL/GenBank/DDBJ databases">
        <title>FDA dAtabase for Regulatory Grade micrObial Sequences (FDA-ARGOS): Supporting development and validation of Infectious Disease Dx tests.</title>
        <authorList>
            <person name="Patel R."/>
            <person name="Rucinski S."/>
            <person name="Tallon L."/>
            <person name="Sadzewicz L."/>
            <person name="Vavikolanu K."/>
            <person name="Mehta A."/>
            <person name="Aluvathingal J."/>
            <person name="Nadendla S."/>
            <person name="Nandy P."/>
            <person name="Geyer C."/>
            <person name="Yan Y."/>
            <person name="Sichtig H."/>
        </authorList>
    </citation>
    <scope>NUCLEOTIDE SEQUENCE [LARGE SCALE GENOMIC DNA]</scope>
    <source>
        <strain evidence="1 2">FDAARGOS_729</strain>
    </source>
</reference>
<proteinExistence type="predicted"/>
<sequence>MSGNAYTYRMPMGIAGAVTRPRESTIEPVTLNNQKMFNDYGLPGKYVGDKFVPLESGDTIDLVKGIFVRPFPTTSQSDLAYLKVNANPVGDNLKRGYICVKVTAGNATTAKKGAPIYVRVAGGTTQSPVGSFVLVQDATDTNTPRLVMAEAMGPGDADGRLEIAFNI</sequence>
<organism evidence="1 2">
    <name type="scientific">Yersinia intermedia</name>
    <dbReference type="NCBI Taxonomy" id="631"/>
    <lineage>
        <taxon>Bacteria</taxon>
        <taxon>Pseudomonadati</taxon>
        <taxon>Pseudomonadota</taxon>
        <taxon>Gammaproteobacteria</taxon>
        <taxon>Enterobacterales</taxon>
        <taxon>Yersiniaceae</taxon>
        <taxon>Yersinia</taxon>
    </lineage>
</organism>
<keyword evidence="2" id="KW-1185">Reference proteome</keyword>